<accession>A0ABY4DUY4</accession>
<proteinExistence type="predicted"/>
<evidence type="ECO:0000256" key="1">
    <source>
        <dbReference type="SAM" id="SignalP"/>
    </source>
</evidence>
<evidence type="ECO:0000313" key="2">
    <source>
        <dbReference type="EMBL" id="UOO81819.1"/>
    </source>
</evidence>
<name>A0ABY4DUY4_9NEIS</name>
<reference evidence="2 3" key="1">
    <citation type="journal article" date="2022" name="Res Sq">
        <title>Evolution of multicellular longitudinally dividing oral cavity symbionts (Neisseriaceae).</title>
        <authorList>
            <person name="Nyongesa S."/>
            <person name="Weber P."/>
            <person name="Bernet E."/>
            <person name="Pullido F."/>
            <person name="Nieckarz M."/>
            <person name="Delaby M."/>
            <person name="Nieves C."/>
            <person name="Viehboeck T."/>
            <person name="Krause N."/>
            <person name="Rivera-Millot A."/>
            <person name="Nakamura A."/>
            <person name="Vischer N."/>
            <person name="VanNieuwenhze M."/>
            <person name="Brun Y."/>
            <person name="Cava F."/>
            <person name="Bulgheresi S."/>
            <person name="Veyrier F."/>
        </authorList>
    </citation>
    <scope>NUCLEOTIDE SEQUENCE [LARGE SCALE GENOMIC DNA]</scope>
    <source>
        <strain evidence="2 3">CCUG 63373m</strain>
    </source>
</reference>
<protein>
    <recommendedName>
        <fullName evidence="4">Lipoprotein</fullName>
    </recommendedName>
</protein>
<feature type="chain" id="PRO_5047508431" description="Lipoprotein" evidence="1">
    <location>
        <begin position="22"/>
        <end position="123"/>
    </location>
</feature>
<sequence>MKNTFNALVAATALSACVAPSAPLVGGDLDTRGCIGSAGQSWSVLKQACVQPWQAADLKLDDPADNTLAVYVIFSADKAQAEIFAADVPENTVLDAVKGGYASKDGNIRLQHSRQGWQLRRMP</sequence>
<gene>
    <name evidence="2" type="ORF">LVJ83_13065</name>
</gene>
<evidence type="ECO:0000313" key="3">
    <source>
        <dbReference type="Proteomes" id="UP000829817"/>
    </source>
</evidence>
<dbReference type="RefSeq" id="WP_244785082.1">
    <property type="nucleotide sequence ID" value="NZ_CP091508.1"/>
</dbReference>
<keyword evidence="3" id="KW-1185">Reference proteome</keyword>
<organism evidence="2 3">
    <name type="scientific">Uruburuella testudinis</name>
    <dbReference type="NCBI Taxonomy" id="1282863"/>
    <lineage>
        <taxon>Bacteria</taxon>
        <taxon>Pseudomonadati</taxon>
        <taxon>Pseudomonadota</taxon>
        <taxon>Betaproteobacteria</taxon>
        <taxon>Neisseriales</taxon>
        <taxon>Neisseriaceae</taxon>
        <taxon>Uruburuella</taxon>
    </lineage>
</organism>
<dbReference type="Proteomes" id="UP000829817">
    <property type="component" value="Chromosome"/>
</dbReference>
<keyword evidence="1" id="KW-0732">Signal</keyword>
<feature type="signal peptide" evidence="1">
    <location>
        <begin position="1"/>
        <end position="21"/>
    </location>
</feature>
<dbReference type="EMBL" id="CP091508">
    <property type="protein sequence ID" value="UOO81819.1"/>
    <property type="molecule type" value="Genomic_DNA"/>
</dbReference>
<dbReference type="PROSITE" id="PS51257">
    <property type="entry name" value="PROKAR_LIPOPROTEIN"/>
    <property type="match status" value="1"/>
</dbReference>
<evidence type="ECO:0008006" key="4">
    <source>
        <dbReference type="Google" id="ProtNLM"/>
    </source>
</evidence>